<sequence length="1204" mass="129099">MKKLAIGFGILIILLVGVILIVPSFLNWNEYKTQIEQTASNYTGRDVKIKGDISLSLLPMTALSVKDVTMSNIEGGKAENILSLKSLDIQVSFPSALSSIFGGRVKVKKFILVDPIVALEALSDGRVNWVLDAQIDAQGAGTEKQATTKDISLENFQIVNGQISFEDMASKQMELLRKINTNVQADSIKGPFVIAGSARYKGLGIDLDLKLGKNRQGKKMPVTLALLTLDKRVAAKVIGGIIFNEKSPSFTGKLEMTARDAGDILNAVDRFKGLKNPDHVKIGQAFALDIVVDVRGDKITVNEVNMRVGQSRGQGNGHITLGEKVNIQAEFSINKLDIDPLLPVLEEYQKNRPNETALRPQTENGKADNIVNRLSGNVDLKLGALKYNGKIASQIMLKLFAKEGIIGISTLQARMPGGASLAFKGQITPPDALEKTGIALTGDMVVKASNLRGMLDWLKLDTADIPAGQLTQFSYKSGLKVTSDLMQLYEMNGKLDAIHYQGGISYAIAPRPSYGITLNLKNLNLDSYVIQEKKPLNETANETIDLKKIFAQLSEFDVNYTIALSNITAGGFKIRSGQLNGLLLDGELDAKTIRFNDVAGVNIKASGRGANFGSKPEFTLTLSADAKSLAGLQRNIKSDYFIDLRKLGDMKLTASLSSTLEKMDVDIKSHFGVKKLNVIGTIRSATLKKFPDIGSASLDIDLQSTSLAALVDQLDLGMAKPRAADDRPVRLRGRIKTSSDIVDIDGKINIAAGEILIIGRKKGKGKTGTVDLAVDLKGAETREFIRGLGIDFKPSAKKLGGIMLKMNVAGVGDKYVIKNIAGDVGPVKLSGSGQINMAAIKPVFDFNIKAGDIPLHDFLGKEIKTSKSGEASKSYGQWEKSAMDLSLFSEYEGRVRISAGSLTYNKYIFENPAFEAILKDGLLSANNFTGRLFGGDVALSGTFGGAGRPKMALNMTLKKASLSAATTSSAGITPVTGFFDMSGQFTGEGMSQYGMMSSLSGTGKVIASAGMVKGIDIPGLSNKLLDMTNDGAFLKLLGGALSGGQTPYKGGQSNFVAKDGKIQFSPFDIELDGAKSNVRMAVDLLTWTIRSDGWLGLVDHPSAPPIGVSVTGDISHPRITYKTDRLKKFVGAKIASNLLQQLIGKEGGLEGIFGSQPKGDGTSPPIAGPDQKPEPQAVEDFGKRMLEKLFEKTSGEKDNKPPKP</sequence>
<feature type="transmembrane region" description="Helical" evidence="2">
    <location>
        <begin position="7"/>
        <end position="28"/>
    </location>
</feature>
<feature type="domain" description="AsmA" evidence="3">
    <location>
        <begin position="868"/>
        <end position="1018"/>
    </location>
</feature>
<dbReference type="Pfam" id="PF05170">
    <property type="entry name" value="AsmA"/>
    <property type="match status" value="2"/>
</dbReference>
<accession>A0A3B1APY7</accession>
<evidence type="ECO:0000256" key="2">
    <source>
        <dbReference type="SAM" id="Phobius"/>
    </source>
</evidence>
<dbReference type="GO" id="GO:0090313">
    <property type="term" value="P:regulation of protein targeting to membrane"/>
    <property type="evidence" value="ECO:0007669"/>
    <property type="project" value="TreeGrafter"/>
</dbReference>
<dbReference type="GO" id="GO:0005886">
    <property type="term" value="C:plasma membrane"/>
    <property type="evidence" value="ECO:0007669"/>
    <property type="project" value="TreeGrafter"/>
</dbReference>
<reference evidence="4" key="1">
    <citation type="submission" date="2018-06" db="EMBL/GenBank/DDBJ databases">
        <authorList>
            <person name="Zhirakovskaya E."/>
        </authorList>
    </citation>
    <scope>NUCLEOTIDE SEQUENCE</scope>
</reference>
<feature type="domain" description="AsmA" evidence="3">
    <location>
        <begin position="1"/>
        <end position="252"/>
    </location>
</feature>
<feature type="region of interest" description="Disordered" evidence="1">
    <location>
        <begin position="1150"/>
        <end position="1182"/>
    </location>
</feature>
<dbReference type="PANTHER" id="PTHR30441">
    <property type="entry name" value="DUF748 DOMAIN-CONTAINING PROTEIN"/>
    <property type="match status" value="1"/>
</dbReference>
<evidence type="ECO:0000256" key="1">
    <source>
        <dbReference type="SAM" id="MobiDB-lite"/>
    </source>
</evidence>
<proteinExistence type="predicted"/>
<evidence type="ECO:0000313" key="4">
    <source>
        <dbReference type="EMBL" id="VAX03761.1"/>
    </source>
</evidence>
<evidence type="ECO:0000259" key="3">
    <source>
        <dbReference type="Pfam" id="PF05170"/>
    </source>
</evidence>
<dbReference type="InterPro" id="IPR007844">
    <property type="entry name" value="AsmA"/>
</dbReference>
<keyword evidence="2" id="KW-0472">Membrane</keyword>
<dbReference type="AlphaFoldDB" id="A0A3B1APY7"/>
<gene>
    <name evidence="4" type="ORF">MNBD_ALPHA03-778</name>
</gene>
<keyword evidence="2" id="KW-1133">Transmembrane helix</keyword>
<dbReference type="InterPro" id="IPR052894">
    <property type="entry name" value="AsmA-related"/>
</dbReference>
<keyword evidence="2" id="KW-0812">Transmembrane</keyword>
<dbReference type="EMBL" id="UOFW01000059">
    <property type="protein sequence ID" value="VAX03761.1"/>
    <property type="molecule type" value="Genomic_DNA"/>
</dbReference>
<dbReference type="PANTHER" id="PTHR30441:SF4">
    <property type="entry name" value="PROTEIN ASMA"/>
    <property type="match status" value="1"/>
</dbReference>
<name>A0A3B1APY7_9ZZZZ</name>
<protein>
    <recommendedName>
        <fullName evidence="3">AsmA domain-containing protein</fullName>
    </recommendedName>
</protein>
<organism evidence="4">
    <name type="scientific">hydrothermal vent metagenome</name>
    <dbReference type="NCBI Taxonomy" id="652676"/>
    <lineage>
        <taxon>unclassified sequences</taxon>
        <taxon>metagenomes</taxon>
        <taxon>ecological metagenomes</taxon>
    </lineage>
</organism>